<dbReference type="STRING" id="1236973.JCM9157_4808"/>
<dbReference type="RefSeq" id="WP_035668366.1">
    <property type="nucleotide sequence ID" value="NZ_BAUV01000080.1"/>
</dbReference>
<evidence type="ECO:0000313" key="3">
    <source>
        <dbReference type="Proteomes" id="UP000018896"/>
    </source>
</evidence>
<protein>
    <recommendedName>
        <fullName evidence="1">VOC domain-containing protein</fullName>
    </recommendedName>
</protein>
<organism evidence="2 3">
    <name type="scientific">Halalkalibacter akibai (strain ATCC 43226 / DSM 21942 / CIP 109018 / JCM 9157 / 1139)</name>
    <name type="common">Bacillus akibai</name>
    <dbReference type="NCBI Taxonomy" id="1236973"/>
    <lineage>
        <taxon>Bacteria</taxon>
        <taxon>Bacillati</taxon>
        <taxon>Bacillota</taxon>
        <taxon>Bacilli</taxon>
        <taxon>Bacillales</taxon>
        <taxon>Bacillaceae</taxon>
        <taxon>Halalkalibacter</taxon>
    </lineage>
</organism>
<accession>W4R0T1</accession>
<name>W4R0T1_HALA3</name>
<dbReference type="Gene3D" id="3.10.180.10">
    <property type="entry name" value="2,3-Dihydroxybiphenyl 1,2-Dioxygenase, domain 1"/>
    <property type="match status" value="1"/>
</dbReference>
<evidence type="ECO:0000259" key="1">
    <source>
        <dbReference type="PROSITE" id="PS51819"/>
    </source>
</evidence>
<dbReference type="InterPro" id="IPR037523">
    <property type="entry name" value="VOC_core"/>
</dbReference>
<dbReference type="InterPro" id="IPR029068">
    <property type="entry name" value="Glyas_Bleomycin-R_OHBP_Dase"/>
</dbReference>
<keyword evidence="3" id="KW-1185">Reference proteome</keyword>
<evidence type="ECO:0000313" key="2">
    <source>
        <dbReference type="EMBL" id="GAE37503.1"/>
    </source>
</evidence>
<dbReference type="EMBL" id="BAUV01000080">
    <property type="protein sequence ID" value="GAE37503.1"/>
    <property type="molecule type" value="Genomic_DNA"/>
</dbReference>
<reference evidence="2 3" key="1">
    <citation type="journal article" date="2014" name="Genome Announc.">
        <title>Draft Genome Sequences of Three Alkaliphilic Bacillus Strains, Bacillus wakoensis JCM 9140T, Bacillus akibai JCM 9157T, and Bacillus hemicellulosilyticus JCM 9152T.</title>
        <authorList>
            <person name="Yuki M."/>
            <person name="Oshima K."/>
            <person name="Suda W."/>
            <person name="Oshida Y."/>
            <person name="Kitamura K."/>
            <person name="Iida T."/>
            <person name="Hattori M."/>
            <person name="Ohkuma M."/>
        </authorList>
    </citation>
    <scope>NUCLEOTIDE SEQUENCE [LARGE SCALE GENOMIC DNA]</scope>
    <source>
        <strain evidence="2 3">JCM 9157</strain>
    </source>
</reference>
<dbReference type="Proteomes" id="UP000018896">
    <property type="component" value="Unassembled WGS sequence"/>
</dbReference>
<proteinExistence type="predicted"/>
<gene>
    <name evidence="2" type="ORF">JCM9157_4808</name>
</gene>
<comment type="caution">
    <text evidence="2">The sequence shown here is derived from an EMBL/GenBank/DDBJ whole genome shotgun (WGS) entry which is preliminary data.</text>
</comment>
<sequence>MKFNEITLLTNKLDELRDFYKNTLELQVIKEDLHEFTVKAGSTAVNFQESEGDTDPFYHFAINIPQNKMEEAKDWIQSKVSLNKEQESDEVFFKSWNAHAVYFEDPSGNILEFIARHNLNNGVDHSFSSDDFLNISEIGIVVDEVIPFVRTLNQMGIPNWREDSEGLTPVGDEHGLFITVKRGRRWFFSNKDASFFPFEVSIEGMGKMSVKKQDGKVVIN</sequence>
<dbReference type="PROSITE" id="PS51819">
    <property type="entry name" value="VOC"/>
    <property type="match status" value="1"/>
</dbReference>
<dbReference type="OrthoDB" id="2703022at2"/>
<dbReference type="SUPFAM" id="SSF54593">
    <property type="entry name" value="Glyoxalase/Bleomycin resistance protein/Dihydroxybiphenyl dioxygenase"/>
    <property type="match status" value="1"/>
</dbReference>
<dbReference type="AlphaFoldDB" id="W4R0T1"/>
<dbReference type="eggNOG" id="COG0346">
    <property type="taxonomic scope" value="Bacteria"/>
</dbReference>
<feature type="domain" description="VOC" evidence="1">
    <location>
        <begin position="2"/>
        <end position="116"/>
    </location>
</feature>